<comment type="caution">
    <text evidence="8">The sequence shown here is derived from an EMBL/GenBank/DDBJ whole genome shotgun (WGS) entry which is preliminary data.</text>
</comment>
<evidence type="ECO:0000313" key="9">
    <source>
        <dbReference type="Proteomes" id="UP000776650"/>
    </source>
</evidence>
<dbReference type="PANTHER" id="PTHR10465:SF0">
    <property type="entry name" value="SARCALUMENIN"/>
    <property type="match status" value="1"/>
</dbReference>
<evidence type="ECO:0000256" key="6">
    <source>
        <dbReference type="SAM" id="Phobius"/>
    </source>
</evidence>
<accession>A0A921F308</accession>
<dbReference type="Proteomes" id="UP000776650">
    <property type="component" value="Unassembled WGS sequence"/>
</dbReference>
<dbReference type="InterPro" id="IPR027417">
    <property type="entry name" value="P-loop_NTPase"/>
</dbReference>
<reference evidence="8" key="1">
    <citation type="journal article" date="2021" name="PeerJ">
        <title>Extensive microbial diversity within the chicken gut microbiome revealed by metagenomics and culture.</title>
        <authorList>
            <person name="Gilroy R."/>
            <person name="Ravi A."/>
            <person name="Getino M."/>
            <person name="Pursley I."/>
            <person name="Horton D.L."/>
            <person name="Alikhan N.F."/>
            <person name="Baker D."/>
            <person name="Gharbi K."/>
            <person name="Hall N."/>
            <person name="Watson M."/>
            <person name="Adriaenssens E.M."/>
            <person name="Foster-Nyarko E."/>
            <person name="Jarju S."/>
            <person name="Secka A."/>
            <person name="Antonio M."/>
            <person name="Oren A."/>
            <person name="Chaudhuri R.R."/>
            <person name="La Ragione R."/>
            <person name="Hildebrand F."/>
            <person name="Pallen M.J."/>
        </authorList>
    </citation>
    <scope>NUCLEOTIDE SEQUENCE</scope>
    <source>
        <strain evidence="8">ChiGjej1B1-18357</strain>
    </source>
</reference>
<keyword evidence="6" id="KW-1133">Transmembrane helix</keyword>
<dbReference type="EMBL" id="DYXM01000106">
    <property type="protein sequence ID" value="HJE90490.1"/>
    <property type="molecule type" value="Genomic_DNA"/>
</dbReference>
<reference evidence="8" key="2">
    <citation type="submission" date="2021-09" db="EMBL/GenBank/DDBJ databases">
        <authorList>
            <person name="Gilroy R."/>
        </authorList>
    </citation>
    <scope>NUCLEOTIDE SEQUENCE</scope>
    <source>
        <strain evidence="8">ChiGjej1B1-18357</strain>
    </source>
</reference>
<feature type="domain" description="Dynamin N-terminal" evidence="7">
    <location>
        <begin position="47"/>
        <end position="209"/>
    </location>
</feature>
<proteinExistence type="predicted"/>
<dbReference type="PANTHER" id="PTHR10465">
    <property type="entry name" value="TRANSMEMBRANE GTPASE FZO1"/>
    <property type="match status" value="1"/>
</dbReference>
<organism evidence="8 9">
    <name type="scientific">Dietzia timorensis</name>
    <dbReference type="NCBI Taxonomy" id="499555"/>
    <lineage>
        <taxon>Bacteria</taxon>
        <taxon>Bacillati</taxon>
        <taxon>Actinomycetota</taxon>
        <taxon>Actinomycetes</taxon>
        <taxon>Mycobacteriales</taxon>
        <taxon>Dietziaceae</taxon>
        <taxon>Dietzia</taxon>
    </lineage>
</organism>
<dbReference type="Gene3D" id="3.40.50.300">
    <property type="entry name" value="P-loop containing nucleotide triphosphate hydrolases"/>
    <property type="match status" value="1"/>
</dbReference>
<dbReference type="GO" id="GO:0016020">
    <property type="term" value="C:membrane"/>
    <property type="evidence" value="ECO:0007669"/>
    <property type="project" value="UniProtKB-SubCell"/>
</dbReference>
<dbReference type="RefSeq" id="WP_303911572.1">
    <property type="nucleotide sequence ID" value="NZ_DYXM01000106.1"/>
</dbReference>
<evidence type="ECO:0000256" key="2">
    <source>
        <dbReference type="ARBA" id="ARBA00022741"/>
    </source>
</evidence>
<dbReference type="SUPFAM" id="SSF52540">
    <property type="entry name" value="P-loop containing nucleoside triphosphate hydrolases"/>
    <property type="match status" value="1"/>
</dbReference>
<feature type="transmembrane region" description="Helical" evidence="6">
    <location>
        <begin position="485"/>
        <end position="504"/>
    </location>
</feature>
<dbReference type="GO" id="GO:0005525">
    <property type="term" value="F:GTP binding"/>
    <property type="evidence" value="ECO:0007669"/>
    <property type="project" value="UniProtKB-KW"/>
</dbReference>
<evidence type="ECO:0000259" key="7">
    <source>
        <dbReference type="Pfam" id="PF00350"/>
    </source>
</evidence>
<keyword evidence="4" id="KW-0342">GTP-binding</keyword>
<keyword evidence="5 6" id="KW-0472">Membrane</keyword>
<gene>
    <name evidence="8" type="ORF">K8V11_05725</name>
</gene>
<evidence type="ECO:0000256" key="4">
    <source>
        <dbReference type="ARBA" id="ARBA00023134"/>
    </source>
</evidence>
<dbReference type="GO" id="GO:0003924">
    <property type="term" value="F:GTPase activity"/>
    <property type="evidence" value="ECO:0007669"/>
    <property type="project" value="InterPro"/>
</dbReference>
<keyword evidence="6" id="KW-0812">Transmembrane</keyword>
<sequence>MAAPAAARKSLTDYVRNSAGILRKYGETDAASLIESKFFATESTASVVVVGEVKRGKSSLVNALVGRPGLLPSDVDESTSMPIQVLPVDAESPERIDLHFGDHSESHALAELGHWSTTAGARVNAADIVELPSHATVHIGRGVELRAVLVDTPGAGGLDDAAVDLALSSARGAGILVMVCDATTPITAPEIDILTRAAQTVGSVIVVVSKIDKALTRWHSIVEENRRLIREYAGMDVPVLGVSSLRAQSALLLDDVARREKIESTSGIAALRTLIAKRARSADALSRAVALNVGVAALKKVSETVDEQIRATEQPSQVVEELETRKEELKGLRDHGQEWEQFLSRNISVARQRVLGEFDLALESIKEKWTQEINRSGLVVLRSKPQVFTAQIEADVNKAIEQAINSMSAALKSECDSLFEDQNVWLAIADAAIRGLAGPQQYSSREVGKKTDNLIDPSVISVGILGGTGLATLGSSALATVGLSMVAFPAVAVGGGWIAINLAYRAMRNGKQHLHTWVRESCNSARIAAGREIDTLINLSRTEMVVRYRAHLRWEQDNIQSRLQAAQSAVRADESSRKGQSERLRKNAKIISSHIDYLEAVIAGLPEEQRNAL</sequence>
<evidence type="ECO:0000256" key="1">
    <source>
        <dbReference type="ARBA" id="ARBA00004370"/>
    </source>
</evidence>
<comment type="subcellular location">
    <subcellularLocation>
        <location evidence="1">Membrane</location>
    </subcellularLocation>
</comment>
<keyword evidence="2" id="KW-0547">Nucleotide-binding</keyword>
<evidence type="ECO:0000313" key="8">
    <source>
        <dbReference type="EMBL" id="HJE90490.1"/>
    </source>
</evidence>
<protein>
    <submittedName>
        <fullName evidence="8">Dynamin family protein</fullName>
    </submittedName>
</protein>
<keyword evidence="3" id="KW-0378">Hydrolase</keyword>
<evidence type="ECO:0000256" key="3">
    <source>
        <dbReference type="ARBA" id="ARBA00022801"/>
    </source>
</evidence>
<dbReference type="InterPro" id="IPR027094">
    <property type="entry name" value="Mitofusin_fam"/>
</dbReference>
<dbReference type="InterPro" id="IPR045063">
    <property type="entry name" value="Dynamin_N"/>
</dbReference>
<dbReference type="AlphaFoldDB" id="A0A921F308"/>
<dbReference type="Pfam" id="PF00350">
    <property type="entry name" value="Dynamin_N"/>
    <property type="match status" value="1"/>
</dbReference>
<evidence type="ECO:0000256" key="5">
    <source>
        <dbReference type="ARBA" id="ARBA00023136"/>
    </source>
</evidence>
<name>A0A921F308_9ACTN</name>
<dbReference type="GO" id="GO:0008053">
    <property type="term" value="P:mitochondrial fusion"/>
    <property type="evidence" value="ECO:0007669"/>
    <property type="project" value="TreeGrafter"/>
</dbReference>